<reference evidence="2" key="1">
    <citation type="submission" date="2022-12" db="EMBL/GenBank/DDBJ databases">
        <title>Reference genome sequencing for broad-spectrum identification of bacterial and archaeal isolates by mass spectrometry.</title>
        <authorList>
            <person name="Sekiguchi Y."/>
            <person name="Tourlousse D.M."/>
        </authorList>
    </citation>
    <scope>NUCLEOTIDE SEQUENCE</scope>
    <source>
        <strain evidence="2">ASRB1</strain>
    </source>
</reference>
<dbReference type="InterPro" id="IPR002912">
    <property type="entry name" value="ACT_dom"/>
</dbReference>
<dbReference type="AlphaFoldDB" id="A0A9W6D310"/>
<proteinExistence type="predicted"/>
<protein>
    <submittedName>
        <fullName evidence="2">Amino acid-binding protein</fullName>
    </submittedName>
</protein>
<keyword evidence="3" id="KW-1185">Reference proteome</keyword>
<dbReference type="PANTHER" id="PTHR34875:SF6">
    <property type="entry name" value="UPF0237 PROTEIN MJ1558"/>
    <property type="match status" value="1"/>
</dbReference>
<dbReference type="Proteomes" id="UP001144372">
    <property type="component" value="Unassembled WGS sequence"/>
</dbReference>
<evidence type="ECO:0000259" key="1">
    <source>
        <dbReference type="PROSITE" id="PS51671"/>
    </source>
</evidence>
<dbReference type="InterPro" id="IPR045865">
    <property type="entry name" value="ACT-like_dom_sf"/>
</dbReference>
<sequence>MKKIIITVLGCDRPGIVAAVSQVLFEHECNIEDISQTILQTEFAGIFIATFPGGMKQEELLASLEKRLKPMGLSVFLKEMQTVEVETVPPKEPFVITTLGPDRLGLVAGITSLLSEFGINITHLQAAFRGGEDPRRNVMIYEVDIPVETDQNAFRAALFERAKELGLDVSLQHRDIFEEIHRV</sequence>
<dbReference type="EMBL" id="BSDR01000001">
    <property type="protein sequence ID" value="GLI33984.1"/>
    <property type="molecule type" value="Genomic_DNA"/>
</dbReference>
<feature type="domain" description="ACT" evidence="1">
    <location>
        <begin position="5"/>
        <end position="90"/>
    </location>
</feature>
<dbReference type="PANTHER" id="PTHR34875">
    <property type="entry name" value="UPF0237 PROTEIN MJ1558"/>
    <property type="match status" value="1"/>
</dbReference>
<dbReference type="RefSeq" id="WP_281793260.1">
    <property type="nucleotide sequence ID" value="NZ_BSDR01000001.1"/>
</dbReference>
<feature type="domain" description="ACT" evidence="1">
    <location>
        <begin position="95"/>
        <end position="177"/>
    </location>
</feature>
<gene>
    <name evidence="2" type="ORF">DAMNIGENAA_14170</name>
</gene>
<evidence type="ECO:0000313" key="3">
    <source>
        <dbReference type="Proteomes" id="UP001144372"/>
    </source>
</evidence>
<dbReference type="PROSITE" id="PS51671">
    <property type="entry name" value="ACT"/>
    <property type="match status" value="2"/>
</dbReference>
<comment type="caution">
    <text evidence="2">The sequence shown here is derived from an EMBL/GenBank/DDBJ whole genome shotgun (WGS) entry which is preliminary data.</text>
</comment>
<dbReference type="SUPFAM" id="SSF55021">
    <property type="entry name" value="ACT-like"/>
    <property type="match status" value="2"/>
</dbReference>
<organism evidence="2 3">
    <name type="scientific">Desulforhabdus amnigena</name>
    <dbReference type="NCBI Taxonomy" id="40218"/>
    <lineage>
        <taxon>Bacteria</taxon>
        <taxon>Pseudomonadati</taxon>
        <taxon>Thermodesulfobacteriota</taxon>
        <taxon>Syntrophobacteria</taxon>
        <taxon>Syntrophobacterales</taxon>
        <taxon>Syntrophobacteraceae</taxon>
        <taxon>Desulforhabdus</taxon>
    </lineage>
</organism>
<name>A0A9W6D310_9BACT</name>
<dbReference type="Pfam" id="PF13740">
    <property type="entry name" value="ACT_6"/>
    <property type="match status" value="2"/>
</dbReference>
<evidence type="ECO:0000313" key="2">
    <source>
        <dbReference type="EMBL" id="GLI33984.1"/>
    </source>
</evidence>
<dbReference type="Gene3D" id="3.30.70.260">
    <property type="match status" value="2"/>
</dbReference>
<dbReference type="InterPro" id="IPR050990">
    <property type="entry name" value="UPF0237/GcvR_regulator"/>
</dbReference>
<accession>A0A9W6D310</accession>